<comment type="caution">
    <text evidence="1">The sequence shown here is derived from an EMBL/GenBank/DDBJ whole genome shotgun (WGS) entry which is preliminary data.</text>
</comment>
<evidence type="ECO:0000313" key="1">
    <source>
        <dbReference type="EMBL" id="KAG0417194.1"/>
    </source>
</evidence>
<reference evidence="1 2" key="1">
    <citation type="journal article" date="2020" name="Cell">
        <title>Large-Scale Comparative Analyses of Tick Genomes Elucidate Their Genetic Diversity and Vector Capacities.</title>
        <authorList>
            <consortium name="Tick Genome and Microbiome Consortium (TIGMIC)"/>
            <person name="Jia N."/>
            <person name="Wang J."/>
            <person name="Shi W."/>
            <person name="Du L."/>
            <person name="Sun Y."/>
            <person name="Zhan W."/>
            <person name="Jiang J.F."/>
            <person name="Wang Q."/>
            <person name="Zhang B."/>
            <person name="Ji P."/>
            <person name="Bell-Sakyi L."/>
            <person name="Cui X.M."/>
            <person name="Yuan T.T."/>
            <person name="Jiang B.G."/>
            <person name="Yang W.F."/>
            <person name="Lam T.T."/>
            <person name="Chang Q.C."/>
            <person name="Ding S.J."/>
            <person name="Wang X.J."/>
            <person name="Zhu J.G."/>
            <person name="Ruan X.D."/>
            <person name="Zhao L."/>
            <person name="Wei J.T."/>
            <person name="Ye R.Z."/>
            <person name="Que T.C."/>
            <person name="Du C.H."/>
            <person name="Zhou Y.H."/>
            <person name="Cheng J.X."/>
            <person name="Dai P.F."/>
            <person name="Guo W.B."/>
            <person name="Han X.H."/>
            <person name="Huang E.J."/>
            <person name="Li L.F."/>
            <person name="Wei W."/>
            <person name="Gao Y.C."/>
            <person name="Liu J.Z."/>
            <person name="Shao H.Z."/>
            <person name="Wang X."/>
            <person name="Wang C.C."/>
            <person name="Yang T.C."/>
            <person name="Huo Q.B."/>
            <person name="Li W."/>
            <person name="Chen H.Y."/>
            <person name="Chen S.E."/>
            <person name="Zhou L.G."/>
            <person name="Ni X.B."/>
            <person name="Tian J.H."/>
            <person name="Sheng Y."/>
            <person name="Liu T."/>
            <person name="Pan Y.S."/>
            <person name="Xia L.Y."/>
            <person name="Li J."/>
            <person name="Zhao F."/>
            <person name="Cao W.C."/>
        </authorList>
    </citation>
    <scope>NUCLEOTIDE SEQUENCE [LARGE SCALE GENOMIC DNA]</scope>
    <source>
        <strain evidence="1">Iper-2018</strain>
    </source>
</reference>
<evidence type="ECO:0000313" key="2">
    <source>
        <dbReference type="Proteomes" id="UP000805193"/>
    </source>
</evidence>
<dbReference type="EMBL" id="JABSTQ010010873">
    <property type="protein sequence ID" value="KAG0417194.1"/>
    <property type="molecule type" value="Genomic_DNA"/>
</dbReference>
<accession>A0AC60PD70</accession>
<protein>
    <submittedName>
        <fullName evidence="1">Uncharacterized protein</fullName>
    </submittedName>
</protein>
<dbReference type="Proteomes" id="UP000805193">
    <property type="component" value="Unassembled WGS sequence"/>
</dbReference>
<sequence>MARYRPSRAMVVMSSIGVGVGCTVLFKELLGGCRYTGDEKLNGKNVIVTGSNTGLGKETAREFAKRGANVVMACRDIKKCRRTRKELVEATKNTNIVCEELDLASLESVREFATRITANIGKVHILVNNAGVMRCPRALTKEGFEKQLGVNHLGHFFLTLQLLDAIKAAAPSRIVNLSSVAHLRGQIKFNDLNSEQNYDPAEAYNQSKLANTLFTRELARKLEGTGVSTFAVHPGIVNTEINRHMGIASSFVATVFVRPILWLFTKSPRQGAQTVIHCALAEGLEADSGAYFRLQGCPLKSDKELKKEGRGSYDFTVTEQEGVVIVQWHDNGPVNIISMIVGLGILTTVKRWSEALGEHVDVDCPEVIAMYNQSVGGVDKLDFLLALYPVYGDKKVAAGALIWTLGEKDGEKCDGYDWPAPRSSAVSANHSRQISRRLFRQLDRKQQERAKEEGTAKQQHTNTCEAGTQCQANADQLHKA</sequence>
<organism evidence="1 2">
    <name type="scientific">Ixodes persulcatus</name>
    <name type="common">Taiga tick</name>
    <dbReference type="NCBI Taxonomy" id="34615"/>
    <lineage>
        <taxon>Eukaryota</taxon>
        <taxon>Metazoa</taxon>
        <taxon>Ecdysozoa</taxon>
        <taxon>Arthropoda</taxon>
        <taxon>Chelicerata</taxon>
        <taxon>Arachnida</taxon>
        <taxon>Acari</taxon>
        <taxon>Parasitiformes</taxon>
        <taxon>Ixodida</taxon>
        <taxon>Ixodoidea</taxon>
        <taxon>Ixodidae</taxon>
        <taxon>Ixodinae</taxon>
        <taxon>Ixodes</taxon>
    </lineage>
</organism>
<gene>
    <name evidence="1" type="ORF">HPB47_005816</name>
</gene>
<name>A0AC60PD70_IXOPE</name>
<keyword evidence="2" id="KW-1185">Reference proteome</keyword>
<proteinExistence type="predicted"/>